<keyword evidence="2" id="KW-1185">Reference proteome</keyword>
<accession>A0ABR4LR58</accession>
<evidence type="ECO:0008006" key="3">
    <source>
        <dbReference type="Google" id="ProtNLM"/>
    </source>
</evidence>
<dbReference type="GeneID" id="98144499"/>
<dbReference type="EMBL" id="JBFXLQ010000028">
    <property type="protein sequence ID" value="KAL2865903.1"/>
    <property type="molecule type" value="Genomic_DNA"/>
</dbReference>
<dbReference type="Pfam" id="PF06718">
    <property type="entry name" value="DUF1203"/>
    <property type="match status" value="1"/>
</dbReference>
<sequence>MKFTALPAPLTIDTPKSILKPVDATESYPCRRCLQDAEIGENVLLLSYDPFLGSSPYTAPGPIFVHHPACLPFRCDGSVPDQQARRVLSVRAYDAKHMMVDQGVVPGRELEGKAEEIFRDGNVEYIHVHYAGAGCFAVRIDR</sequence>
<proteinExistence type="predicted"/>
<gene>
    <name evidence="1" type="ORF">BJX67DRAFT_356749</name>
</gene>
<dbReference type="Proteomes" id="UP001610432">
    <property type="component" value="Unassembled WGS sequence"/>
</dbReference>
<dbReference type="InterPro" id="IPR009593">
    <property type="entry name" value="DUF1203"/>
</dbReference>
<name>A0ABR4LR58_9EURO</name>
<dbReference type="PIRSF" id="PIRSF034110">
    <property type="entry name" value="DUF1203"/>
    <property type="match status" value="1"/>
</dbReference>
<organism evidence="1 2">
    <name type="scientific">Aspergillus lucknowensis</name>
    <dbReference type="NCBI Taxonomy" id="176173"/>
    <lineage>
        <taxon>Eukaryota</taxon>
        <taxon>Fungi</taxon>
        <taxon>Dikarya</taxon>
        <taxon>Ascomycota</taxon>
        <taxon>Pezizomycotina</taxon>
        <taxon>Eurotiomycetes</taxon>
        <taxon>Eurotiomycetidae</taxon>
        <taxon>Eurotiales</taxon>
        <taxon>Aspergillaceae</taxon>
        <taxon>Aspergillus</taxon>
        <taxon>Aspergillus subgen. Nidulantes</taxon>
    </lineage>
</organism>
<evidence type="ECO:0000313" key="1">
    <source>
        <dbReference type="EMBL" id="KAL2865903.1"/>
    </source>
</evidence>
<evidence type="ECO:0000313" key="2">
    <source>
        <dbReference type="Proteomes" id="UP001610432"/>
    </source>
</evidence>
<comment type="caution">
    <text evidence="1">The sequence shown here is derived from an EMBL/GenBank/DDBJ whole genome shotgun (WGS) entry which is preliminary data.</text>
</comment>
<dbReference type="RefSeq" id="XP_070884882.1">
    <property type="nucleotide sequence ID" value="XM_071029427.1"/>
</dbReference>
<reference evidence="1 2" key="1">
    <citation type="submission" date="2024-07" db="EMBL/GenBank/DDBJ databases">
        <title>Section-level genome sequencing and comparative genomics of Aspergillus sections Usti and Cavernicolus.</title>
        <authorList>
            <consortium name="Lawrence Berkeley National Laboratory"/>
            <person name="Nybo J.L."/>
            <person name="Vesth T.C."/>
            <person name="Theobald S."/>
            <person name="Frisvad J.C."/>
            <person name="Larsen T.O."/>
            <person name="Kjaerboelling I."/>
            <person name="Rothschild-Mancinelli K."/>
            <person name="Lyhne E.K."/>
            <person name="Kogle M.E."/>
            <person name="Barry K."/>
            <person name="Clum A."/>
            <person name="Na H."/>
            <person name="Ledsgaard L."/>
            <person name="Lin J."/>
            <person name="Lipzen A."/>
            <person name="Kuo A."/>
            <person name="Riley R."/>
            <person name="Mondo S."/>
            <person name="Labutti K."/>
            <person name="Haridas S."/>
            <person name="Pangalinan J."/>
            <person name="Salamov A.A."/>
            <person name="Simmons B.A."/>
            <person name="Magnuson J.K."/>
            <person name="Chen J."/>
            <person name="Drula E."/>
            <person name="Henrissat B."/>
            <person name="Wiebenga A."/>
            <person name="Lubbers R.J."/>
            <person name="Gomes A.C."/>
            <person name="Macurrencykelacurrency M.R."/>
            <person name="Stajich J."/>
            <person name="Grigoriev I.V."/>
            <person name="Mortensen U.H."/>
            <person name="De Vries R.P."/>
            <person name="Baker S.E."/>
            <person name="Andersen M.R."/>
        </authorList>
    </citation>
    <scope>NUCLEOTIDE SEQUENCE [LARGE SCALE GENOMIC DNA]</scope>
    <source>
        <strain evidence="1 2">CBS 449.75</strain>
    </source>
</reference>
<protein>
    <recommendedName>
        <fullName evidence="3">DUF1203 domain-containing protein</fullName>
    </recommendedName>
</protein>